<evidence type="ECO:0000256" key="2">
    <source>
        <dbReference type="ARBA" id="ARBA00022963"/>
    </source>
</evidence>
<keyword evidence="2 4" id="KW-0442">Lipid degradation</keyword>
<dbReference type="PATRIC" id="fig|1255043.3.peg.1106"/>
<protein>
    <submittedName>
        <fullName evidence="6">UPF0028 protein YchK</fullName>
    </submittedName>
</protein>
<dbReference type="Gene3D" id="3.40.1090.10">
    <property type="entry name" value="Cytosolic phospholipase A2 catalytic domain"/>
    <property type="match status" value="1"/>
</dbReference>
<feature type="short sequence motif" description="DGA/G" evidence="4">
    <location>
        <begin position="147"/>
        <end position="149"/>
    </location>
</feature>
<keyword evidence="3 4" id="KW-0443">Lipid metabolism</keyword>
<dbReference type="EMBL" id="CP003989">
    <property type="protein sequence ID" value="AGA32777.1"/>
    <property type="molecule type" value="Genomic_DNA"/>
</dbReference>
<evidence type="ECO:0000313" key="6">
    <source>
        <dbReference type="EMBL" id="AGA32777.1"/>
    </source>
</evidence>
<evidence type="ECO:0000256" key="1">
    <source>
        <dbReference type="ARBA" id="ARBA00022801"/>
    </source>
</evidence>
<dbReference type="SUPFAM" id="SSF52151">
    <property type="entry name" value="FabD/lysophospholipase-like"/>
    <property type="match status" value="1"/>
</dbReference>
<dbReference type="InterPro" id="IPR050301">
    <property type="entry name" value="NTE"/>
</dbReference>
<dbReference type="PANTHER" id="PTHR14226:SF76">
    <property type="entry name" value="NTE FAMILY PROTEIN RSSA"/>
    <property type="match status" value="1"/>
</dbReference>
<feature type="active site" description="Proton acceptor" evidence="4">
    <location>
        <position position="147"/>
    </location>
</feature>
<dbReference type="GO" id="GO:0016787">
    <property type="term" value="F:hydrolase activity"/>
    <property type="evidence" value="ECO:0007669"/>
    <property type="project" value="UniProtKB-UniRule"/>
</dbReference>
<dbReference type="GO" id="GO:0016042">
    <property type="term" value="P:lipid catabolic process"/>
    <property type="evidence" value="ECO:0007669"/>
    <property type="project" value="UniProtKB-UniRule"/>
</dbReference>
<keyword evidence="7" id="KW-1185">Reference proteome</keyword>
<evidence type="ECO:0000256" key="4">
    <source>
        <dbReference type="PROSITE-ProRule" id="PRU01161"/>
    </source>
</evidence>
<sequence length="289" mass="31083">MLGSGGARGLAHIGVIQELEARGYEIHAISGSSMGALVGGIHALGELQTYTDWVEGLSQTDVIGLLDWSFSGGGLIRGDKLIRKLRDLVGERDIEDLPINYTAVAVDIHRGKEVWMSDGSLFDAIRASIAIPAVFAPHRYRGRTLVDGGLLNPVPVAPTLRTLTDLTIVVDVNGPAPDESAADPDEESDNSGLLRRMLGYVESLGMNGASAAQGMALSEVLMRSLETMQAAITRHHLAVFRPDLVISIPKNTCMVHEFHRATPVIALGREAARERLEHLEENGRPGAPY</sequence>
<feature type="active site" description="Nucleophile" evidence="4">
    <location>
        <position position="33"/>
    </location>
</feature>
<accession>L0DUU3</accession>
<proteinExistence type="predicted"/>
<evidence type="ECO:0000256" key="3">
    <source>
        <dbReference type="ARBA" id="ARBA00023098"/>
    </source>
</evidence>
<dbReference type="Proteomes" id="UP000010809">
    <property type="component" value="Chromosome"/>
</dbReference>
<dbReference type="AlphaFoldDB" id="L0DUU3"/>
<dbReference type="HOGENOM" id="CLU_047251_2_1_6"/>
<reference evidence="6" key="1">
    <citation type="submission" date="2015-12" db="EMBL/GenBank/DDBJ databases">
        <authorList>
            <person name="Tikhonova T.V."/>
            <person name="Pavlov A.R."/>
            <person name="Beletsky A.V."/>
            <person name="Mardanov A.V."/>
            <person name="Sorokin D.Y."/>
            <person name="Ravin N.V."/>
            <person name="Popov V.O."/>
        </authorList>
    </citation>
    <scope>NUCLEOTIDE SEQUENCE</scope>
    <source>
        <strain evidence="6">DSM 14787</strain>
    </source>
</reference>
<dbReference type="Pfam" id="PF01734">
    <property type="entry name" value="Patatin"/>
    <property type="match status" value="1"/>
</dbReference>
<keyword evidence="1 4" id="KW-0378">Hydrolase</keyword>
<organism evidence="6 7">
    <name type="scientific">Thioalkalivibrio nitratireducens (strain DSM 14787 / UNIQEM 213 / ALEN2)</name>
    <dbReference type="NCBI Taxonomy" id="1255043"/>
    <lineage>
        <taxon>Bacteria</taxon>
        <taxon>Pseudomonadati</taxon>
        <taxon>Pseudomonadota</taxon>
        <taxon>Gammaproteobacteria</taxon>
        <taxon>Chromatiales</taxon>
        <taxon>Ectothiorhodospiraceae</taxon>
        <taxon>Thioalkalivibrio</taxon>
    </lineage>
</organism>
<gene>
    <name evidence="6" type="primary">ychK [C]</name>
    <name evidence="6" type="ordered locus">TVNIR_1097</name>
</gene>
<dbReference type="KEGG" id="tni:TVNIR_1097"/>
<dbReference type="eggNOG" id="COG1752">
    <property type="taxonomic scope" value="Bacteria"/>
</dbReference>
<feature type="short sequence motif" description="GXSXG" evidence="4">
    <location>
        <begin position="31"/>
        <end position="35"/>
    </location>
</feature>
<dbReference type="InterPro" id="IPR002641">
    <property type="entry name" value="PNPLA_dom"/>
</dbReference>
<evidence type="ECO:0000313" key="7">
    <source>
        <dbReference type="Proteomes" id="UP000010809"/>
    </source>
</evidence>
<evidence type="ECO:0000259" key="5">
    <source>
        <dbReference type="PROSITE" id="PS51635"/>
    </source>
</evidence>
<comment type="caution">
    <text evidence="4">Lacks conserved residue(s) required for the propagation of feature annotation.</text>
</comment>
<dbReference type="PROSITE" id="PS51635">
    <property type="entry name" value="PNPLA"/>
    <property type="match status" value="1"/>
</dbReference>
<dbReference type="PANTHER" id="PTHR14226">
    <property type="entry name" value="NEUROPATHY TARGET ESTERASE/SWISS CHEESE D.MELANOGASTER"/>
    <property type="match status" value="1"/>
</dbReference>
<name>L0DUU3_THIND</name>
<feature type="domain" description="PNPLA" evidence="5">
    <location>
        <begin position="1"/>
        <end position="160"/>
    </location>
</feature>
<dbReference type="InterPro" id="IPR016035">
    <property type="entry name" value="Acyl_Trfase/lysoPLipase"/>
</dbReference>